<protein>
    <recommendedName>
        <fullName evidence="3">Universal stress protein family protein</fullName>
    </recommendedName>
</protein>
<dbReference type="EMBL" id="FRFE01000016">
    <property type="protein sequence ID" value="SHO49873.1"/>
    <property type="molecule type" value="Genomic_DNA"/>
</dbReference>
<evidence type="ECO:0000313" key="1">
    <source>
        <dbReference type="EMBL" id="SHO49873.1"/>
    </source>
</evidence>
<accession>A0A1M7YB77</accession>
<dbReference type="AlphaFoldDB" id="A0A1M7YB77"/>
<organism evidence="1 2">
    <name type="scientific">Desulfopila aestuarii DSM 18488</name>
    <dbReference type="NCBI Taxonomy" id="1121416"/>
    <lineage>
        <taxon>Bacteria</taxon>
        <taxon>Pseudomonadati</taxon>
        <taxon>Thermodesulfobacteriota</taxon>
        <taxon>Desulfobulbia</taxon>
        <taxon>Desulfobulbales</taxon>
        <taxon>Desulfocapsaceae</taxon>
        <taxon>Desulfopila</taxon>
    </lineage>
</organism>
<reference evidence="1 2" key="1">
    <citation type="submission" date="2016-12" db="EMBL/GenBank/DDBJ databases">
        <authorList>
            <person name="Song W.-J."/>
            <person name="Kurnit D.M."/>
        </authorList>
    </citation>
    <scope>NUCLEOTIDE SEQUENCE [LARGE SCALE GENOMIC DNA]</scope>
    <source>
        <strain evidence="1 2">DSM 18488</strain>
    </source>
</reference>
<gene>
    <name evidence="1" type="ORF">SAMN02745220_03125</name>
</gene>
<dbReference type="Gene3D" id="3.40.50.12370">
    <property type="match status" value="1"/>
</dbReference>
<dbReference type="STRING" id="1121416.SAMN02745220_03125"/>
<dbReference type="CDD" id="cd00293">
    <property type="entry name" value="USP-like"/>
    <property type="match status" value="2"/>
</dbReference>
<keyword evidence="2" id="KW-1185">Reference proteome</keyword>
<evidence type="ECO:0000313" key="2">
    <source>
        <dbReference type="Proteomes" id="UP000184603"/>
    </source>
</evidence>
<proteinExistence type="predicted"/>
<dbReference type="RefSeq" id="WP_073614593.1">
    <property type="nucleotide sequence ID" value="NZ_FRFE01000016.1"/>
</dbReference>
<dbReference type="OrthoDB" id="5405249at2"/>
<dbReference type="SUPFAM" id="SSF52402">
    <property type="entry name" value="Adenine nucleotide alpha hydrolases-like"/>
    <property type="match status" value="2"/>
</dbReference>
<sequence length="316" mass="35477">MLVTDIVTLPYMEFFETIEKRRLSIWGQASFSGGTMNPVIYLAYDGSINADWVARYALRIACTVTDRRLRLVHIRDGAISGEKLAAKLERIGAECRAMEVELSISTVTLQGDVLTTLLANLPAGEDVYCLCGARATSREKGFLAGTVSQRLLRARQFNTLAVRVVNPGQLGCPANVMFPLAGHPRKFTAAMPFLSMFAPCMKKLILLRIMTVYPLFFRYLSAARARTLLRGGTGYVREVMRDIKQEMGEVGFRFDDHVLISDDWVKEILIQAGKTRAGLMMLGASDRFLQSRFFYGNKIEQILRHTPCDVGIYRKI</sequence>
<dbReference type="Proteomes" id="UP000184603">
    <property type="component" value="Unassembled WGS sequence"/>
</dbReference>
<name>A0A1M7YB77_9BACT</name>
<evidence type="ECO:0008006" key="3">
    <source>
        <dbReference type="Google" id="ProtNLM"/>
    </source>
</evidence>